<proteinExistence type="predicted"/>
<accession>A0A7M1B7Y2</accession>
<reference evidence="1 2" key="1">
    <citation type="submission" date="2019-07" db="EMBL/GenBank/DDBJ databases">
        <title>Sulfurimonas paralvinellae sp. nov., a novel mesophilic, hydrogen- and sulfur-oxidizing chemolithoautotroph within the Epsilonproteo- bacteria isolated from a deep-sea hydrothermal vent polychaete nest, reclassification of Thiomicrospira denitrificans as Sulfurimonas denitrificans comb. nov. and emended description of the genus Sulfurimonas.</title>
        <authorList>
            <person name="Wang S."/>
            <person name="Jiang L."/>
            <person name="Shao Z."/>
        </authorList>
    </citation>
    <scope>NUCLEOTIDE SEQUENCE [LARGE SCALE GENOMIC DNA]</scope>
    <source>
        <strain evidence="1 2">GO25</strain>
    </source>
</reference>
<name>A0A7M1B7Y2_9BACT</name>
<evidence type="ECO:0000313" key="1">
    <source>
        <dbReference type="EMBL" id="QOP45556.1"/>
    </source>
</evidence>
<dbReference type="RefSeq" id="WP_193111801.1">
    <property type="nucleotide sequence ID" value="NZ_CP041406.1"/>
</dbReference>
<evidence type="ECO:0008006" key="3">
    <source>
        <dbReference type="Google" id="ProtNLM"/>
    </source>
</evidence>
<evidence type="ECO:0000313" key="2">
    <source>
        <dbReference type="Proteomes" id="UP000593580"/>
    </source>
</evidence>
<gene>
    <name evidence="1" type="ORF">FM071_04360</name>
</gene>
<sequence>MKKLLFLTLPIILFAQSFMISNIPLPKTYIQDLDPYECDDSCMHEYLDNGMIFSFLAHADTKLTDKELDEARTMNIAIFNIGAFNAGGKLKIALLLPYKKIGKYASSTINASFAYLMTKGNPFSLKSYRVESENIEDLSAALRKIQDDGFDYVIAPVTKEGATNIIDIDPNLNIYFPTINKNDIQSSSPYYVFGGIDYNAQSKLLLKEAVSPLIIFSDKSQTGKKLALYQEEEFLHPKQTIDEKVEENGIFGSFFNSSAASDEAADKETVENEDANASEKKVIKYFISRRTTNLEHYLKENEDIINGSFFINTPIIKSGMILSQLTLYDTNATNILSTQINYDPLLLSMTQYIDREKMVVANSIIKNNSVLIETNSLLGNDIVYDWINYTTTIGVDYFYNQITGDDKDYDINVTDNQMVYGIELLRPGISRFLPYVSSREE</sequence>
<dbReference type="EMBL" id="CP041406">
    <property type="protein sequence ID" value="QOP45556.1"/>
    <property type="molecule type" value="Genomic_DNA"/>
</dbReference>
<dbReference type="Proteomes" id="UP000593580">
    <property type="component" value="Chromosome"/>
</dbReference>
<keyword evidence="2" id="KW-1185">Reference proteome</keyword>
<protein>
    <recommendedName>
        <fullName evidence="3">Periplasmic protein</fullName>
    </recommendedName>
</protein>
<dbReference type="Gene3D" id="3.40.50.2300">
    <property type="match status" value="1"/>
</dbReference>
<organism evidence="1 2">
    <name type="scientific">Sulfurimonas paralvinellae</name>
    <dbReference type="NCBI Taxonomy" id="317658"/>
    <lineage>
        <taxon>Bacteria</taxon>
        <taxon>Pseudomonadati</taxon>
        <taxon>Campylobacterota</taxon>
        <taxon>Epsilonproteobacteria</taxon>
        <taxon>Campylobacterales</taxon>
        <taxon>Sulfurimonadaceae</taxon>
        <taxon>Sulfurimonas</taxon>
    </lineage>
</organism>
<dbReference type="KEGG" id="spal:FM071_04360"/>
<dbReference type="AlphaFoldDB" id="A0A7M1B7Y2"/>